<sequence length="605" mass="65966">MLSSQHSHVPYDTRSAANATLAAANNTIDFISPPAIDDNRADTNAQHIYHDSANNFTFTLTRRNGTAYISPLETTGRTELKVGVLLPFHQNDNDWTKIITLSGASAIRMAVAEINTRNLIPGAYITLIEQDSYPKEVQGQAAITQAVYSAVSLMHEGVIAVIGDITSSWTALSALMTSTLQIPQCSFSAIATSLSDKTEYSYFFRTIPTDLIFTDAMLTFVANQGWPTIGILFSGDTFGKQLSKDIIMKARTYNIAVKGYQPFLDHGPKSNVKRSIDTLMATGARIILVAATDDAAVAALVTAAHNGYINKDTVWLAIRTDTDALLQAVISFNHALSLRNNTGPTNSTAVDPIVRMAEMTQDTTPIQYNSTFSGGVFIFDSVVNLPGYAPFDQFLQRWASLDPSIYPYGGQRNISGNEGYAYSCMMTLAQGFGNILRDATNASHTLNHMAYRQLGAELNPSVFNTTYVGPGGPIILDQNGDLTIGSYQISNVQNGIGVPIGNIVAGELHLTSPPIYYDGSTHVRTDPNRGSSKNVFESRVFDSLVYHFGHSLWYRNPPCSHQSMPGIAIPEPQCFQGVKCVVLYPRTGGLHPVLYLSLRLHRRPV</sequence>
<evidence type="ECO:0000256" key="2">
    <source>
        <dbReference type="ARBA" id="ARBA00022692"/>
    </source>
</evidence>
<dbReference type="InParanoid" id="A0A168RUS7"/>
<gene>
    <name evidence="10" type="primary">ABSGL_13065.1 scaffold 13659</name>
</gene>
<evidence type="ECO:0000256" key="8">
    <source>
        <dbReference type="ARBA" id="ARBA00023224"/>
    </source>
</evidence>
<reference evidence="10" key="1">
    <citation type="submission" date="2016-04" db="EMBL/GenBank/DDBJ databases">
        <authorList>
            <person name="Evans L.H."/>
            <person name="Alamgir A."/>
            <person name="Owens N."/>
            <person name="Weber N.D."/>
            <person name="Virtaneva K."/>
            <person name="Barbian K."/>
            <person name="Babar A."/>
            <person name="Rosenke K."/>
        </authorList>
    </citation>
    <scope>NUCLEOTIDE SEQUENCE [LARGE SCALE GENOMIC DNA]</scope>
    <source>
        <strain evidence="10">CBS 101.48</strain>
    </source>
</reference>
<keyword evidence="8" id="KW-0807">Transducer</keyword>
<dbReference type="Gene3D" id="3.40.50.2300">
    <property type="match status" value="2"/>
</dbReference>
<keyword evidence="11" id="KW-1185">Reference proteome</keyword>
<evidence type="ECO:0000256" key="6">
    <source>
        <dbReference type="ARBA" id="ARBA00023170"/>
    </source>
</evidence>
<keyword evidence="3" id="KW-1133">Transmembrane helix</keyword>
<organism evidence="10">
    <name type="scientific">Absidia glauca</name>
    <name type="common">Pin mould</name>
    <dbReference type="NCBI Taxonomy" id="4829"/>
    <lineage>
        <taxon>Eukaryota</taxon>
        <taxon>Fungi</taxon>
        <taxon>Fungi incertae sedis</taxon>
        <taxon>Mucoromycota</taxon>
        <taxon>Mucoromycotina</taxon>
        <taxon>Mucoromycetes</taxon>
        <taxon>Mucorales</taxon>
        <taxon>Cunninghamellaceae</taxon>
        <taxon>Absidia</taxon>
    </lineage>
</organism>
<dbReference type="InterPro" id="IPR028082">
    <property type="entry name" value="Peripla_BP_I"/>
</dbReference>
<dbReference type="GO" id="GO:0004965">
    <property type="term" value="F:G protein-coupled GABA receptor activity"/>
    <property type="evidence" value="ECO:0007669"/>
    <property type="project" value="InterPro"/>
</dbReference>
<proteinExistence type="predicted"/>
<name>A0A168RUS7_ABSGL</name>
<evidence type="ECO:0000256" key="1">
    <source>
        <dbReference type="ARBA" id="ARBA00004370"/>
    </source>
</evidence>
<dbReference type="GO" id="GO:0038039">
    <property type="term" value="C:G protein-coupled receptor heterodimeric complex"/>
    <property type="evidence" value="ECO:0007669"/>
    <property type="project" value="TreeGrafter"/>
</dbReference>
<dbReference type="EMBL" id="LT554760">
    <property type="protein sequence ID" value="SAM07422.1"/>
    <property type="molecule type" value="Genomic_DNA"/>
</dbReference>
<evidence type="ECO:0000313" key="10">
    <source>
        <dbReference type="EMBL" id="SAM07422.1"/>
    </source>
</evidence>
<dbReference type="Proteomes" id="UP000078561">
    <property type="component" value="Unassembled WGS sequence"/>
</dbReference>
<dbReference type="OMA" id="HDSANNF"/>
<keyword evidence="7" id="KW-0325">Glycoprotein</keyword>
<dbReference type="SUPFAM" id="SSF53822">
    <property type="entry name" value="Periplasmic binding protein-like I"/>
    <property type="match status" value="1"/>
</dbReference>
<evidence type="ECO:0000313" key="11">
    <source>
        <dbReference type="Proteomes" id="UP000078561"/>
    </source>
</evidence>
<accession>A0A168RUS7</accession>
<keyword evidence="6" id="KW-0675">Receptor</keyword>
<evidence type="ECO:0000256" key="7">
    <source>
        <dbReference type="ARBA" id="ARBA00023180"/>
    </source>
</evidence>
<dbReference type="GO" id="GO:0007214">
    <property type="term" value="P:gamma-aminobutyric acid signaling pathway"/>
    <property type="evidence" value="ECO:0007669"/>
    <property type="project" value="TreeGrafter"/>
</dbReference>
<dbReference type="PANTHER" id="PTHR10519:SF20">
    <property type="entry name" value="G-PROTEIN COUPLED RECEPTOR 156-RELATED"/>
    <property type="match status" value="1"/>
</dbReference>
<dbReference type="PANTHER" id="PTHR10519">
    <property type="entry name" value="GABA-B RECEPTOR"/>
    <property type="match status" value="1"/>
</dbReference>
<dbReference type="InterPro" id="IPR002455">
    <property type="entry name" value="GPCR3_GABA-B"/>
</dbReference>
<keyword evidence="2" id="KW-0812">Transmembrane</keyword>
<evidence type="ECO:0000256" key="4">
    <source>
        <dbReference type="ARBA" id="ARBA00023040"/>
    </source>
</evidence>
<keyword evidence="5" id="KW-0472">Membrane</keyword>
<comment type="subcellular location">
    <subcellularLocation>
        <location evidence="1">Membrane</location>
    </subcellularLocation>
</comment>
<evidence type="ECO:0000256" key="5">
    <source>
        <dbReference type="ARBA" id="ARBA00023136"/>
    </source>
</evidence>
<dbReference type="STRING" id="4829.A0A168RUS7"/>
<feature type="domain" description="Receptor ligand binding region" evidence="9">
    <location>
        <begin position="105"/>
        <end position="493"/>
    </location>
</feature>
<dbReference type="Pfam" id="PF01094">
    <property type="entry name" value="ANF_receptor"/>
    <property type="match status" value="1"/>
</dbReference>
<dbReference type="OrthoDB" id="5984008at2759"/>
<dbReference type="InterPro" id="IPR001828">
    <property type="entry name" value="ANF_lig-bd_rcpt"/>
</dbReference>
<evidence type="ECO:0000256" key="3">
    <source>
        <dbReference type="ARBA" id="ARBA00022989"/>
    </source>
</evidence>
<evidence type="ECO:0000259" key="9">
    <source>
        <dbReference type="Pfam" id="PF01094"/>
    </source>
</evidence>
<keyword evidence="4" id="KW-0297">G-protein coupled receptor</keyword>
<dbReference type="AlphaFoldDB" id="A0A168RUS7"/>
<protein>
    <recommendedName>
        <fullName evidence="9">Receptor ligand binding region domain-containing protein</fullName>
    </recommendedName>
</protein>